<reference evidence="2 5" key="2">
    <citation type="submission" date="2019-09" db="EMBL/GenBank/DDBJ databases">
        <title>Taxonomic organization of the family Brucellaceae based on a phylogenomic approach.</title>
        <authorList>
            <person name="Leclercq S."/>
            <person name="Cloeckaert A."/>
            <person name="Zygmunt M.S."/>
        </authorList>
    </citation>
    <scope>NUCLEOTIDE SEQUENCE [LARGE SCALE GENOMIC DNA]</scope>
    <source>
        <strain evidence="2 5">LUP23</strain>
    </source>
</reference>
<evidence type="ECO:0000313" key="4">
    <source>
        <dbReference type="Proteomes" id="UP000216363"/>
    </source>
</evidence>
<gene>
    <name evidence="3" type="ORF">CES86_5635</name>
    <name evidence="2" type="ORF">F9L03_22950</name>
</gene>
<evidence type="ECO:0000256" key="1">
    <source>
        <dbReference type="SAM" id="MobiDB-lite"/>
    </source>
</evidence>
<dbReference type="Proteomes" id="UP000216363">
    <property type="component" value="Unassembled WGS sequence"/>
</dbReference>
<dbReference type="AlphaFoldDB" id="A0A256GZS3"/>
<organism evidence="3 4">
    <name type="scientific">Brucella lupini</name>
    <dbReference type="NCBI Taxonomy" id="255457"/>
    <lineage>
        <taxon>Bacteria</taxon>
        <taxon>Pseudomonadati</taxon>
        <taxon>Pseudomonadota</taxon>
        <taxon>Alphaproteobacteria</taxon>
        <taxon>Hyphomicrobiales</taxon>
        <taxon>Brucellaceae</taxon>
        <taxon>Brucella/Ochrobactrum group</taxon>
        <taxon>Brucella</taxon>
    </lineage>
</organism>
<evidence type="ECO:0008006" key="6">
    <source>
        <dbReference type="Google" id="ProtNLM"/>
    </source>
</evidence>
<dbReference type="RefSeq" id="WP_094513407.1">
    <property type="nucleotide sequence ID" value="NZ_JBHEEP010000040.1"/>
</dbReference>
<keyword evidence="5" id="KW-1185">Reference proteome</keyword>
<sequence length="594" mass="66339">MSRGRRATFPPRSDTPDKDAPASVIVADPRRFAARVDTGGEHSVDLRSWSNPSFVAEIAPLVRERIRQMGPTPIGRAVQRTVLKLRRFWSFLDARQIALRGLSDITVELINDYEAWLEQNAGNRLFQRHLLAALISVLRIAVEDRPGVLTPEVVSRLRYLGHGDGGGSRPRDAYSSRIAEALRAAARAQIAEARQRIALGDDVPPPPPGVDVCERLRAHHDAVVAEIVRSGQIETRHPAFKRFKNLGAYRHVDCRIEVPHRGFHLMAIDLAAFLVLLSLETGMEMECLIRLNADCLRNPTKGYVEIEYYKRRARGSEWKRLRVRDGSSATPGGLVRTAIALTERARQHTGSDRLWVLWTIDGLRPANDEGGQGIAAFIERYQLVDDDGAPLRLRLSQLRKTHKAEWYRRTNGQLEQFAVGHSIGVAANHYADIPALRHVHEQTLADAFHDALGAALKPRIASSEREDFVAERQDPPPAMDDQDVWLARCGGFYESPFAEAGNPCPTPFWGCLECENAVITERKLPALIAFQSFMADQRAALNADEWSIKFGRPWHRITNQILPAFAPPTVEAARSQIEGEGPTLLYLPVEATAQ</sequence>
<reference evidence="3 4" key="1">
    <citation type="submission" date="2017-07" db="EMBL/GenBank/DDBJ databases">
        <title>Draft genome of Ochrobactrum lupini type strain LUP21.</title>
        <authorList>
            <person name="Krzyzanowska D.M."/>
            <person name="Jafra S."/>
        </authorList>
    </citation>
    <scope>NUCLEOTIDE SEQUENCE [LARGE SCALE GENOMIC DNA]</scope>
    <source>
        <strain evidence="3 4">LUP21</strain>
    </source>
</reference>
<evidence type="ECO:0000313" key="2">
    <source>
        <dbReference type="EMBL" id="KAB2701570.1"/>
    </source>
</evidence>
<protein>
    <recommendedName>
        <fullName evidence="6">Core-binding (CB) domain-containing protein</fullName>
    </recommendedName>
</protein>
<evidence type="ECO:0000313" key="3">
    <source>
        <dbReference type="EMBL" id="OYR32642.1"/>
    </source>
</evidence>
<evidence type="ECO:0000313" key="5">
    <source>
        <dbReference type="Proteomes" id="UP000435957"/>
    </source>
</evidence>
<accession>A0A256GZS3</accession>
<dbReference type="EMBL" id="NNRN01000021">
    <property type="protein sequence ID" value="OYR32642.1"/>
    <property type="molecule type" value="Genomic_DNA"/>
</dbReference>
<feature type="region of interest" description="Disordered" evidence="1">
    <location>
        <begin position="1"/>
        <end position="21"/>
    </location>
</feature>
<proteinExistence type="predicted"/>
<dbReference type="Proteomes" id="UP000435957">
    <property type="component" value="Unassembled WGS sequence"/>
</dbReference>
<comment type="caution">
    <text evidence="3">The sequence shown here is derived from an EMBL/GenBank/DDBJ whole genome shotgun (WGS) entry which is preliminary data.</text>
</comment>
<dbReference type="EMBL" id="WBWF01000024">
    <property type="protein sequence ID" value="KAB2701570.1"/>
    <property type="molecule type" value="Genomic_DNA"/>
</dbReference>
<name>A0A256GZS3_9HYPH</name>